<comment type="caution">
    <text evidence="2">The sequence shown here is derived from an EMBL/GenBank/DDBJ whole genome shotgun (WGS) entry which is preliminary data.</text>
</comment>
<dbReference type="InterPro" id="IPR052022">
    <property type="entry name" value="26kDa_periplasmic_antigen"/>
</dbReference>
<dbReference type="Pfam" id="PF04402">
    <property type="entry name" value="SIMPL"/>
    <property type="match status" value="1"/>
</dbReference>
<dbReference type="OrthoDB" id="7279860at2"/>
<evidence type="ECO:0000313" key="2">
    <source>
        <dbReference type="EMBL" id="KAA5611676.1"/>
    </source>
</evidence>
<reference evidence="2 3" key="1">
    <citation type="submission" date="2019-09" db="EMBL/GenBank/DDBJ databases">
        <title>Genome sequence of Rhodovastum atsumiense, a diverse member of the Acetobacteraceae family of non-sulfur purple photosynthetic bacteria.</title>
        <authorList>
            <person name="Meyer T."/>
            <person name="Kyndt J."/>
        </authorList>
    </citation>
    <scope>NUCLEOTIDE SEQUENCE [LARGE SCALE GENOMIC DNA]</scope>
    <source>
        <strain evidence="2 3">DSM 21279</strain>
    </source>
</reference>
<protein>
    <submittedName>
        <fullName evidence="2">DUF541 domain-containing protein</fullName>
    </submittedName>
</protein>
<name>A0A5M6ITP0_9PROT</name>
<sequence>MAWCRNFHAEGCMRFSLVPMLLVALAGPAAAAETLLHLSETARVLARPDEITAVLRAEATAQTPAAAQARVNAAMAAAIEQARAVAGIAVATGGYAVWDQTPREPTASTSPQWHAAQTLELRGRDGEALLRLVGTLQAKGLATERLGWQLAPETARRARQEATRQALAGLRGRAGEAAELLGLRFDSFRSVRLDAAPPVAMPMLRATMKATLDATSPPSAEAEDVPVEAAVEAEAVLVPK</sequence>
<organism evidence="2 3">
    <name type="scientific">Rhodovastum atsumiense</name>
    <dbReference type="NCBI Taxonomy" id="504468"/>
    <lineage>
        <taxon>Bacteria</taxon>
        <taxon>Pseudomonadati</taxon>
        <taxon>Pseudomonadota</taxon>
        <taxon>Alphaproteobacteria</taxon>
        <taxon>Acetobacterales</taxon>
        <taxon>Acetobacteraceae</taxon>
        <taxon>Rhodovastum</taxon>
    </lineage>
</organism>
<dbReference type="GO" id="GO:0006974">
    <property type="term" value="P:DNA damage response"/>
    <property type="evidence" value="ECO:0007669"/>
    <property type="project" value="TreeGrafter"/>
</dbReference>
<evidence type="ECO:0000256" key="1">
    <source>
        <dbReference type="SAM" id="SignalP"/>
    </source>
</evidence>
<feature type="chain" id="PRO_5024282548" evidence="1">
    <location>
        <begin position="32"/>
        <end position="240"/>
    </location>
</feature>
<gene>
    <name evidence="2" type="ORF">F1189_12820</name>
</gene>
<dbReference type="PANTHER" id="PTHR34387:SF2">
    <property type="entry name" value="SLR1258 PROTEIN"/>
    <property type="match status" value="1"/>
</dbReference>
<keyword evidence="3" id="KW-1185">Reference proteome</keyword>
<accession>A0A5M6ITP0</accession>
<feature type="signal peptide" evidence="1">
    <location>
        <begin position="1"/>
        <end position="31"/>
    </location>
</feature>
<keyword evidence="1" id="KW-0732">Signal</keyword>
<dbReference type="Gene3D" id="3.30.110.170">
    <property type="entry name" value="Protein of unknown function (DUF541), domain 1"/>
    <property type="match status" value="1"/>
</dbReference>
<dbReference type="AlphaFoldDB" id="A0A5M6ITP0"/>
<evidence type="ECO:0000313" key="3">
    <source>
        <dbReference type="Proteomes" id="UP000325255"/>
    </source>
</evidence>
<dbReference type="Gene3D" id="3.30.70.2970">
    <property type="entry name" value="Protein of unknown function (DUF541), domain 2"/>
    <property type="match status" value="1"/>
</dbReference>
<dbReference type="PANTHER" id="PTHR34387">
    <property type="entry name" value="SLR1258 PROTEIN"/>
    <property type="match status" value="1"/>
</dbReference>
<dbReference type="InterPro" id="IPR007497">
    <property type="entry name" value="SIMPL/DUF541"/>
</dbReference>
<dbReference type="Proteomes" id="UP000325255">
    <property type="component" value="Unassembled WGS sequence"/>
</dbReference>
<proteinExistence type="predicted"/>
<dbReference type="EMBL" id="VWPK01000018">
    <property type="protein sequence ID" value="KAA5611676.1"/>
    <property type="molecule type" value="Genomic_DNA"/>
</dbReference>